<feature type="compositionally biased region" description="Polar residues" evidence="1">
    <location>
        <begin position="8"/>
        <end position="18"/>
    </location>
</feature>
<dbReference type="Proteomes" id="UP000236664">
    <property type="component" value="Unassembled WGS sequence"/>
</dbReference>
<keyword evidence="3" id="KW-1185">Reference proteome</keyword>
<organism evidence="2 3">
    <name type="scientific">Gibberella nygamai</name>
    <name type="common">Bean root rot disease fungus</name>
    <name type="synonym">Fusarium nygamai</name>
    <dbReference type="NCBI Taxonomy" id="42673"/>
    <lineage>
        <taxon>Eukaryota</taxon>
        <taxon>Fungi</taxon>
        <taxon>Dikarya</taxon>
        <taxon>Ascomycota</taxon>
        <taxon>Pezizomycotina</taxon>
        <taxon>Sordariomycetes</taxon>
        <taxon>Hypocreomycetidae</taxon>
        <taxon>Hypocreales</taxon>
        <taxon>Nectriaceae</taxon>
        <taxon>Fusarium</taxon>
        <taxon>Fusarium fujikuroi species complex</taxon>
    </lineage>
</organism>
<accession>A0A2K0VU94</accession>
<sequence>MDNENRQQPKAQQQNEASAKSKGKATDNDSGKPDSIASRLQASGRLALHAFGTGPDISGQRPDGKASASGSSITGRNSSSTGEASSHRLRSTAPGESLRSQANFVSGASAEAFDAFFSADSKLEVEDASQYGRLPNQSHHIPSTPSAILEQEKMDGAAVVNLLDDSSGALDGVLLGAHDPDAVDEGLTPEAAIKLREALFTAGSAFSGFRWDDLLNFNPEFLDQAGPEADFERQLHFGTTSADEVRNSYLDQWDKVLNGYTEYVWGDLEPLIAEARREVVEVKNQGLDAVPQTKALDRLRQILGHVRGF</sequence>
<feature type="compositionally biased region" description="Low complexity" evidence="1">
    <location>
        <begin position="67"/>
        <end position="82"/>
    </location>
</feature>
<dbReference type="OrthoDB" id="5337545at2759"/>
<evidence type="ECO:0000256" key="1">
    <source>
        <dbReference type="SAM" id="MobiDB-lite"/>
    </source>
</evidence>
<comment type="caution">
    <text evidence="2">The sequence shown here is derived from an EMBL/GenBank/DDBJ whole genome shotgun (WGS) entry which is preliminary data.</text>
</comment>
<protein>
    <submittedName>
        <fullName evidence="2">Uncharacterized protein</fullName>
    </submittedName>
</protein>
<dbReference type="EMBL" id="MTQA01000262">
    <property type="protein sequence ID" value="PNP73589.1"/>
    <property type="molecule type" value="Genomic_DNA"/>
</dbReference>
<feature type="region of interest" description="Disordered" evidence="1">
    <location>
        <begin position="1"/>
        <end position="98"/>
    </location>
</feature>
<name>A0A2K0VU94_GIBNY</name>
<gene>
    <name evidence="2" type="ORF">FNYG_13067</name>
</gene>
<dbReference type="AlphaFoldDB" id="A0A2K0VU94"/>
<evidence type="ECO:0000313" key="2">
    <source>
        <dbReference type="EMBL" id="PNP73589.1"/>
    </source>
</evidence>
<proteinExistence type="predicted"/>
<dbReference type="STRING" id="42673.A0A2K0VU94"/>
<evidence type="ECO:0000313" key="3">
    <source>
        <dbReference type="Proteomes" id="UP000236664"/>
    </source>
</evidence>
<reference evidence="2 3" key="1">
    <citation type="submission" date="2017-06" db="EMBL/GenBank/DDBJ databases">
        <title>Genome of Fusarium nygamai isolate CS10214.</title>
        <authorList>
            <person name="Gardiner D.M."/>
            <person name="Obanor F."/>
            <person name="Kazan K."/>
        </authorList>
    </citation>
    <scope>NUCLEOTIDE SEQUENCE [LARGE SCALE GENOMIC DNA]</scope>
    <source>
        <strain evidence="2 3">CS10214</strain>
    </source>
</reference>